<dbReference type="OrthoDB" id="413008at2759"/>
<dbReference type="InterPro" id="IPR051361">
    <property type="entry name" value="ThrE/Ser_Exporter"/>
</dbReference>
<dbReference type="Proteomes" id="UP000683000">
    <property type="component" value="Unassembled WGS sequence"/>
</dbReference>
<protein>
    <recommendedName>
        <fullName evidence="4">Threonine/serine exporter-like N-terminal domain-containing protein</fullName>
    </recommendedName>
</protein>
<dbReference type="PANTHER" id="PTHR31082:SF4">
    <property type="entry name" value="PHEROMONE-REGULATED MEMBRANE PROTEIN 10"/>
    <property type="match status" value="1"/>
</dbReference>
<sequence length="653" mass="71692">MSSSPAKQRNQPEISRKIGFPRTPTDRESPANSPTVHSRTGGRQLGADPYQPFGKPEEAGGHPKRRRLFSLSGRSKDLPSLDDELFSEAKIAQSQPNWPSSFDVPEDNGPRDHAVLRAATLESVPHLADVEGRRFYRGGKQRLSVMKRNKTQARVVKHVQGMTLKLAPVKLMVTLRNPELDKRRKFILILAKCLLTFGSPSHRIDTQLSTASDILGAKAAFVHIPDVIIVTFGDEDVASVETHFVKAKGQIALTPLHQVHLVYRRVLHDKISVEDGTQELKEILGAGATYSLWPRCLFAFLTASMISAMVFGGSIIDMWISGLCACILQYLGLNTASKSATYANVYEISIAIIVSFVSRALSTIPGDLFCYNAISAAGVVLILPGFTILISALELTSRNMLCGSVRMVYAIIYTLFLGFGLAIGSDIYLVIDPRARRALEKSQTPSYRVLHGHFQAQNGTFSLGGVVFGFAKAASLDKNYLLRGCHREPDWPWWRQPLPWWLLPALVPTYSVASSLANLQTFWSWQLLVMVILACVAFIANKLGNVFLPDNGDLVSAFGALIIGLLGNFYSRIVHGTAFTSMVTGVLFLVPSGIAQGGGLIDTDPNSTEQYSSGFSLAIRMIRVAIGVTLGLFVSQMFVYALWRRKNAAQFAF</sequence>
<keyword evidence="3" id="KW-1133">Transmembrane helix</keyword>
<evidence type="ECO:0000256" key="1">
    <source>
        <dbReference type="ARBA" id="ARBA00034125"/>
    </source>
</evidence>
<feature type="transmembrane region" description="Helical" evidence="3">
    <location>
        <begin position="298"/>
        <end position="331"/>
    </location>
</feature>
<comment type="similarity">
    <text evidence="1">Belongs to the ThrE exporter (TC 2.A.79) family.</text>
</comment>
<feature type="transmembrane region" description="Helical" evidence="3">
    <location>
        <begin position="526"/>
        <end position="548"/>
    </location>
</feature>
<evidence type="ECO:0000313" key="6">
    <source>
        <dbReference type="Proteomes" id="UP000683000"/>
    </source>
</evidence>
<feature type="transmembrane region" description="Helical" evidence="3">
    <location>
        <begin position="621"/>
        <end position="643"/>
    </location>
</feature>
<feature type="transmembrane region" description="Helical" evidence="3">
    <location>
        <begin position="407"/>
        <end position="431"/>
    </location>
</feature>
<reference evidence="5" key="1">
    <citation type="submission" date="2021-03" db="EMBL/GenBank/DDBJ databases">
        <title>Evolutionary innovations through gain and loss of genes in the ectomycorrhizal Boletales.</title>
        <authorList>
            <person name="Wu G."/>
            <person name="Miyauchi S."/>
            <person name="Morin E."/>
            <person name="Yang Z.-L."/>
            <person name="Xu J."/>
            <person name="Martin F.M."/>
        </authorList>
    </citation>
    <scope>NUCLEOTIDE SEQUENCE</scope>
    <source>
        <strain evidence="5">BR01</strain>
    </source>
</reference>
<keyword evidence="6" id="KW-1185">Reference proteome</keyword>
<keyword evidence="3" id="KW-0812">Transmembrane</keyword>
<feature type="transmembrane region" description="Helical" evidence="3">
    <location>
        <begin position="343"/>
        <end position="361"/>
    </location>
</feature>
<feature type="transmembrane region" description="Helical" evidence="3">
    <location>
        <begin position="554"/>
        <end position="571"/>
    </location>
</feature>
<feature type="region of interest" description="Disordered" evidence="2">
    <location>
        <begin position="1"/>
        <end position="65"/>
    </location>
</feature>
<dbReference type="PANTHER" id="PTHR31082">
    <property type="entry name" value="PHEROMONE-REGULATED MEMBRANE PROTEIN 10"/>
    <property type="match status" value="1"/>
</dbReference>
<feature type="domain" description="Threonine/serine exporter-like N-terminal" evidence="4">
    <location>
        <begin position="186"/>
        <end position="427"/>
    </location>
</feature>
<feature type="compositionally biased region" description="Polar residues" evidence="2">
    <location>
        <begin position="1"/>
        <end position="13"/>
    </location>
</feature>
<proteinExistence type="inferred from homology"/>
<evidence type="ECO:0000313" key="5">
    <source>
        <dbReference type="EMBL" id="KAG6381029.1"/>
    </source>
</evidence>
<dbReference type="EMBL" id="JAGFBS010000002">
    <property type="protein sequence ID" value="KAG6381029.1"/>
    <property type="molecule type" value="Genomic_DNA"/>
</dbReference>
<gene>
    <name evidence="5" type="ORF">JVT61DRAFT_5424</name>
</gene>
<organism evidence="5 6">
    <name type="scientific">Boletus reticuloceps</name>
    <dbReference type="NCBI Taxonomy" id="495285"/>
    <lineage>
        <taxon>Eukaryota</taxon>
        <taxon>Fungi</taxon>
        <taxon>Dikarya</taxon>
        <taxon>Basidiomycota</taxon>
        <taxon>Agaricomycotina</taxon>
        <taxon>Agaricomycetes</taxon>
        <taxon>Agaricomycetidae</taxon>
        <taxon>Boletales</taxon>
        <taxon>Boletineae</taxon>
        <taxon>Boletaceae</taxon>
        <taxon>Boletoideae</taxon>
        <taxon>Boletus</taxon>
    </lineage>
</organism>
<evidence type="ECO:0000259" key="4">
    <source>
        <dbReference type="Pfam" id="PF06738"/>
    </source>
</evidence>
<dbReference type="GO" id="GO:0022857">
    <property type="term" value="F:transmembrane transporter activity"/>
    <property type="evidence" value="ECO:0007669"/>
    <property type="project" value="InterPro"/>
</dbReference>
<evidence type="ECO:0000256" key="3">
    <source>
        <dbReference type="SAM" id="Phobius"/>
    </source>
</evidence>
<feature type="transmembrane region" description="Helical" evidence="3">
    <location>
        <begin position="373"/>
        <end position="395"/>
    </location>
</feature>
<name>A0A8I2YZN6_9AGAM</name>
<comment type="caution">
    <text evidence="5">The sequence shown here is derived from an EMBL/GenBank/DDBJ whole genome shotgun (WGS) entry which is preliminary data.</text>
</comment>
<keyword evidence="3" id="KW-0472">Membrane</keyword>
<evidence type="ECO:0000256" key="2">
    <source>
        <dbReference type="SAM" id="MobiDB-lite"/>
    </source>
</evidence>
<accession>A0A8I2YZN6</accession>
<dbReference type="AlphaFoldDB" id="A0A8I2YZN6"/>
<dbReference type="Pfam" id="PF06738">
    <property type="entry name" value="ThrE"/>
    <property type="match status" value="1"/>
</dbReference>
<dbReference type="InterPro" id="IPR010619">
    <property type="entry name" value="ThrE-like_N"/>
</dbReference>
<feature type="transmembrane region" description="Helical" evidence="3">
    <location>
        <begin position="578"/>
        <end position="601"/>
    </location>
</feature>